<feature type="transmembrane region" description="Helical" evidence="1">
    <location>
        <begin position="92"/>
        <end position="110"/>
    </location>
</feature>
<feature type="transmembrane region" description="Helical" evidence="1">
    <location>
        <begin position="63"/>
        <end position="85"/>
    </location>
</feature>
<protein>
    <recommendedName>
        <fullName evidence="4">DoxX family protein</fullName>
    </recommendedName>
</protein>
<evidence type="ECO:0000313" key="2">
    <source>
        <dbReference type="EMBL" id="OGZ61390.1"/>
    </source>
</evidence>
<proteinExistence type="predicted"/>
<keyword evidence="1" id="KW-1133">Transmembrane helix</keyword>
<gene>
    <name evidence="2" type="ORF">A3H51_01285</name>
</gene>
<keyword evidence="1" id="KW-0472">Membrane</keyword>
<dbReference type="EMBL" id="MHOJ01000043">
    <property type="protein sequence ID" value="OGZ61390.1"/>
    <property type="molecule type" value="Genomic_DNA"/>
</dbReference>
<reference evidence="2 3" key="1">
    <citation type="journal article" date="2016" name="Nat. Commun.">
        <title>Thousands of microbial genomes shed light on interconnected biogeochemical processes in an aquifer system.</title>
        <authorList>
            <person name="Anantharaman K."/>
            <person name="Brown C.T."/>
            <person name="Hug L.A."/>
            <person name="Sharon I."/>
            <person name="Castelle C.J."/>
            <person name="Probst A.J."/>
            <person name="Thomas B.C."/>
            <person name="Singh A."/>
            <person name="Wilkins M.J."/>
            <person name="Karaoz U."/>
            <person name="Brodie E.L."/>
            <person name="Williams K.H."/>
            <person name="Hubbard S.S."/>
            <person name="Banfield J.F."/>
        </authorList>
    </citation>
    <scope>NUCLEOTIDE SEQUENCE [LARGE SCALE GENOMIC DNA]</scope>
</reference>
<evidence type="ECO:0008006" key="4">
    <source>
        <dbReference type="Google" id="ProtNLM"/>
    </source>
</evidence>
<dbReference type="Proteomes" id="UP000178509">
    <property type="component" value="Unassembled WGS sequence"/>
</dbReference>
<comment type="caution">
    <text evidence="2">The sequence shown here is derived from an EMBL/GenBank/DDBJ whole genome shotgun (WGS) entry which is preliminary data.</text>
</comment>
<dbReference type="AlphaFoldDB" id="A0A1G2HGJ0"/>
<organism evidence="2 3">
    <name type="scientific">Candidatus Spechtbacteria bacterium RIFCSPLOWO2_02_FULL_38_8</name>
    <dbReference type="NCBI Taxonomy" id="1802164"/>
    <lineage>
        <taxon>Bacteria</taxon>
        <taxon>Candidatus Spechtiibacteriota</taxon>
    </lineage>
</organism>
<dbReference type="STRING" id="1802164.A3H51_01285"/>
<accession>A0A1G2HGJ0</accession>
<evidence type="ECO:0000256" key="1">
    <source>
        <dbReference type="SAM" id="Phobius"/>
    </source>
</evidence>
<evidence type="ECO:0000313" key="3">
    <source>
        <dbReference type="Proteomes" id="UP000178509"/>
    </source>
</evidence>
<sequence length="159" mass="17715">MNKFFAVLRLLMGWTFFWAFFDKLYGLGFATPKEGAWLNGGSPTFGFLNFATKGPFAEFFKSLAGAVWLDWFFMATLLLIGTALILGIGMKLASWGGALWLVLMYLAGFMPPEHNPFLDEHLINATILLGLSTSNAGETWGLGKWWGSLSFVKQFPILK</sequence>
<name>A0A1G2HGJ0_9BACT</name>
<keyword evidence="1" id="KW-0812">Transmembrane</keyword>